<keyword evidence="1" id="KW-1133">Transmembrane helix</keyword>
<dbReference type="Pfam" id="PF06713">
    <property type="entry name" value="bPH_4"/>
    <property type="match status" value="1"/>
</dbReference>
<feature type="transmembrane region" description="Helical" evidence="1">
    <location>
        <begin position="9"/>
        <end position="28"/>
    </location>
</feature>
<evidence type="ECO:0000313" key="3">
    <source>
        <dbReference type="EMBL" id="SFG50260.1"/>
    </source>
</evidence>
<keyword evidence="1" id="KW-0812">Transmembrane</keyword>
<dbReference type="RefSeq" id="WP_175477925.1">
    <property type="nucleotide sequence ID" value="NZ_FOOG01000049.1"/>
</dbReference>
<organism evidence="3 4">
    <name type="scientific">Halobacillus alkaliphilus</name>
    <dbReference type="NCBI Taxonomy" id="396056"/>
    <lineage>
        <taxon>Bacteria</taxon>
        <taxon>Bacillati</taxon>
        <taxon>Bacillota</taxon>
        <taxon>Bacilli</taxon>
        <taxon>Bacillales</taxon>
        <taxon>Bacillaceae</taxon>
        <taxon>Halobacillus</taxon>
    </lineage>
</organism>
<protein>
    <submittedName>
        <fullName evidence="3">PH domain-containing protein</fullName>
    </submittedName>
</protein>
<reference evidence="4" key="1">
    <citation type="submission" date="2016-10" db="EMBL/GenBank/DDBJ databases">
        <authorList>
            <person name="Varghese N."/>
            <person name="Submissions S."/>
        </authorList>
    </citation>
    <scope>NUCLEOTIDE SEQUENCE [LARGE SCALE GENOMIC DNA]</scope>
    <source>
        <strain evidence="4">FP5</strain>
    </source>
</reference>
<keyword evidence="1" id="KW-0472">Membrane</keyword>
<name>A0A1I2SBY7_9BACI</name>
<dbReference type="InterPro" id="IPR009589">
    <property type="entry name" value="PH_YyaB-like"/>
</dbReference>
<feature type="domain" description="Uncharacterized protein YyaB-like PH" evidence="2">
    <location>
        <begin position="56"/>
        <end position="128"/>
    </location>
</feature>
<feature type="transmembrane region" description="Helical" evidence="1">
    <location>
        <begin position="34"/>
        <end position="53"/>
    </location>
</feature>
<evidence type="ECO:0000313" key="4">
    <source>
        <dbReference type="Proteomes" id="UP000198897"/>
    </source>
</evidence>
<dbReference type="AlphaFoldDB" id="A0A1I2SBY7"/>
<evidence type="ECO:0000256" key="1">
    <source>
        <dbReference type="SAM" id="Phobius"/>
    </source>
</evidence>
<dbReference type="Proteomes" id="UP000198897">
    <property type="component" value="Unassembled WGS sequence"/>
</dbReference>
<sequence length="141" mass="16059">MKFPVKKNPILILLVLALIPLGMVGLFTEDFVEGWVGLIIMIVISIPLLWALVRSYHEITEESLIVTFGPIIKTIPLSEIQSVSYTYNPLSSPAWTFKRIAITQSHYKTILISVPQDEQKFKKLLEAYCPSAKIELPIYRK</sequence>
<keyword evidence="4" id="KW-1185">Reference proteome</keyword>
<accession>A0A1I2SBY7</accession>
<proteinExistence type="predicted"/>
<evidence type="ECO:0000259" key="2">
    <source>
        <dbReference type="Pfam" id="PF06713"/>
    </source>
</evidence>
<dbReference type="GO" id="GO:0030153">
    <property type="term" value="P:bacteriocin immunity"/>
    <property type="evidence" value="ECO:0007669"/>
    <property type="project" value="InterPro"/>
</dbReference>
<gene>
    <name evidence="3" type="ORF">SAMN05216353_14921</name>
</gene>
<dbReference type="EMBL" id="FOOG01000049">
    <property type="protein sequence ID" value="SFG50260.1"/>
    <property type="molecule type" value="Genomic_DNA"/>
</dbReference>